<feature type="compositionally biased region" description="Low complexity" evidence="5">
    <location>
        <begin position="19"/>
        <end position="29"/>
    </location>
</feature>
<keyword evidence="1" id="KW-0805">Transcription regulation</keyword>
<evidence type="ECO:0000259" key="6">
    <source>
        <dbReference type="PROSITE" id="PS50977"/>
    </source>
</evidence>
<proteinExistence type="predicted"/>
<dbReference type="AlphaFoldDB" id="A0A426V5J9"/>
<dbReference type="PROSITE" id="PS01081">
    <property type="entry name" value="HTH_TETR_1"/>
    <property type="match status" value="1"/>
</dbReference>
<dbReference type="PRINTS" id="PR00455">
    <property type="entry name" value="HTHTETR"/>
</dbReference>
<reference evidence="7 8" key="1">
    <citation type="submission" date="2018-12" db="EMBL/GenBank/DDBJ databases">
        <title>Glycomyces sp. YIM 121974 draft genome.</title>
        <authorList>
            <person name="Li Q."/>
        </authorList>
    </citation>
    <scope>NUCLEOTIDE SEQUENCE [LARGE SCALE GENOMIC DNA]</scope>
    <source>
        <strain evidence="7 8">YIM 121974</strain>
    </source>
</reference>
<evidence type="ECO:0000313" key="8">
    <source>
        <dbReference type="Proteomes" id="UP000277256"/>
    </source>
</evidence>
<evidence type="ECO:0000256" key="3">
    <source>
        <dbReference type="ARBA" id="ARBA00023163"/>
    </source>
</evidence>
<keyword evidence="2 4" id="KW-0238">DNA-binding</keyword>
<dbReference type="PANTHER" id="PTHR30055">
    <property type="entry name" value="HTH-TYPE TRANSCRIPTIONAL REGULATOR RUTR"/>
    <property type="match status" value="1"/>
</dbReference>
<keyword evidence="3" id="KW-0804">Transcription</keyword>
<protein>
    <submittedName>
        <fullName evidence="7">TetR/AcrR family transcriptional regulator</fullName>
    </submittedName>
</protein>
<dbReference type="InterPro" id="IPR009057">
    <property type="entry name" value="Homeodomain-like_sf"/>
</dbReference>
<feature type="compositionally biased region" description="Basic and acidic residues" evidence="5">
    <location>
        <begin position="56"/>
        <end position="70"/>
    </location>
</feature>
<dbReference type="Proteomes" id="UP000277256">
    <property type="component" value="Unassembled WGS sequence"/>
</dbReference>
<feature type="DNA-binding region" description="H-T-H motif" evidence="4">
    <location>
        <begin position="90"/>
        <end position="109"/>
    </location>
</feature>
<dbReference type="PANTHER" id="PTHR30055:SF234">
    <property type="entry name" value="HTH-TYPE TRANSCRIPTIONAL REGULATOR BETI"/>
    <property type="match status" value="1"/>
</dbReference>
<dbReference type="Gene3D" id="1.10.357.10">
    <property type="entry name" value="Tetracycline Repressor, domain 2"/>
    <property type="match status" value="1"/>
</dbReference>
<dbReference type="PROSITE" id="PS50977">
    <property type="entry name" value="HTH_TETR_2"/>
    <property type="match status" value="1"/>
</dbReference>
<dbReference type="SUPFAM" id="SSF46689">
    <property type="entry name" value="Homeodomain-like"/>
    <property type="match status" value="1"/>
</dbReference>
<dbReference type="InterPro" id="IPR001647">
    <property type="entry name" value="HTH_TetR"/>
</dbReference>
<evidence type="ECO:0000256" key="4">
    <source>
        <dbReference type="PROSITE-ProRule" id="PRU00335"/>
    </source>
</evidence>
<dbReference type="InterPro" id="IPR050109">
    <property type="entry name" value="HTH-type_TetR-like_transc_reg"/>
</dbReference>
<name>A0A426V5J9_9ACTN</name>
<evidence type="ECO:0000256" key="2">
    <source>
        <dbReference type="ARBA" id="ARBA00023125"/>
    </source>
</evidence>
<accession>A0A426V5J9</accession>
<dbReference type="EMBL" id="RSEB01000001">
    <property type="protein sequence ID" value="RRS02088.1"/>
    <property type="molecule type" value="Genomic_DNA"/>
</dbReference>
<keyword evidence="8" id="KW-1185">Reference proteome</keyword>
<gene>
    <name evidence="7" type="ORF">EIW28_04970</name>
</gene>
<dbReference type="Pfam" id="PF00440">
    <property type="entry name" value="TetR_N"/>
    <property type="match status" value="1"/>
</dbReference>
<sequence length="247" mass="28562">MPWRKQLASASRVRRRPRTTGSGRTASAWRGRRPWPRLPRDGTGPRTRTRLAHMTEAPREAREQNQPSTRERIQGTAIALFSEHGYEHTSLREIAEHLGVTKAALYYHFKTKEDIAASFFESYANDLDGICDWGDTQPRELATRTELLRRYAEVIRAHVPVLRFMQNNQAALTRLDRMSVFRLRQRRLHALLVESDAPLIHRMRAWDAITTLYSNWITYPRVDESEDEIREASLQISIGMIEANAAA</sequence>
<evidence type="ECO:0000313" key="7">
    <source>
        <dbReference type="EMBL" id="RRS02088.1"/>
    </source>
</evidence>
<feature type="region of interest" description="Disordered" evidence="5">
    <location>
        <begin position="1"/>
        <end position="70"/>
    </location>
</feature>
<evidence type="ECO:0000256" key="1">
    <source>
        <dbReference type="ARBA" id="ARBA00023015"/>
    </source>
</evidence>
<organism evidence="7 8">
    <name type="scientific">Glycomyces terrestris</name>
    <dbReference type="NCBI Taxonomy" id="2493553"/>
    <lineage>
        <taxon>Bacteria</taxon>
        <taxon>Bacillati</taxon>
        <taxon>Actinomycetota</taxon>
        <taxon>Actinomycetes</taxon>
        <taxon>Glycomycetales</taxon>
        <taxon>Glycomycetaceae</taxon>
        <taxon>Glycomyces</taxon>
    </lineage>
</organism>
<dbReference type="GO" id="GO:0003700">
    <property type="term" value="F:DNA-binding transcription factor activity"/>
    <property type="evidence" value="ECO:0007669"/>
    <property type="project" value="TreeGrafter"/>
</dbReference>
<evidence type="ECO:0000256" key="5">
    <source>
        <dbReference type="SAM" id="MobiDB-lite"/>
    </source>
</evidence>
<feature type="domain" description="HTH tetR-type" evidence="6">
    <location>
        <begin position="67"/>
        <end position="127"/>
    </location>
</feature>
<comment type="caution">
    <text evidence="7">The sequence shown here is derived from an EMBL/GenBank/DDBJ whole genome shotgun (WGS) entry which is preliminary data.</text>
</comment>
<dbReference type="GO" id="GO:0000976">
    <property type="term" value="F:transcription cis-regulatory region binding"/>
    <property type="evidence" value="ECO:0007669"/>
    <property type="project" value="TreeGrafter"/>
</dbReference>
<dbReference type="InterPro" id="IPR023772">
    <property type="entry name" value="DNA-bd_HTH_TetR-type_CS"/>
</dbReference>